<dbReference type="Pfam" id="PF13377">
    <property type="entry name" value="Peripla_BP_3"/>
    <property type="match status" value="1"/>
</dbReference>
<dbReference type="GO" id="GO:0000976">
    <property type="term" value="F:transcription cis-regulatory region binding"/>
    <property type="evidence" value="ECO:0007669"/>
    <property type="project" value="TreeGrafter"/>
</dbReference>
<dbReference type="PANTHER" id="PTHR30146:SF109">
    <property type="entry name" value="HTH-TYPE TRANSCRIPTIONAL REGULATOR GALS"/>
    <property type="match status" value="1"/>
</dbReference>
<dbReference type="RefSeq" id="WP_147928959.1">
    <property type="nucleotide sequence ID" value="NZ_VOXD01000002.1"/>
</dbReference>
<dbReference type="InterPro" id="IPR028082">
    <property type="entry name" value="Peripla_BP_I"/>
</dbReference>
<sequence>MAKKTGKTTIHDIAFALGLNASTVSRALANNPVVSKKTRDLVQEKATELNYQPNHIAAALRRGRSDILGVIVPAIDRAFFSSVIRGIEEKADEEGYHIMVCQSYDSSEREQIMVKTLRRVQVDGVLISLAKDGKTDKDFYRKLIEGGLPIQFFDNIPEDIGAPAVVIDDEKGAYEATKHLISKGYRRIAHLNGPRYLHIYRDRYKGYLRALTEAGLPVNDDYVVQIENHFDSGEEAFHKLWQLPERPDAIFAASDFSAAGGVRAAQSLGLRVPQDIAFIGFANEPFTEIITPKISTVDQQTLEMGRRSAERLMAALNDDSSAIDADPKLVLSPRVIVRGSSE</sequence>
<evidence type="ECO:0000259" key="4">
    <source>
        <dbReference type="PROSITE" id="PS50932"/>
    </source>
</evidence>
<keyword evidence="2" id="KW-0238">DNA-binding</keyword>
<evidence type="ECO:0000313" key="5">
    <source>
        <dbReference type="EMBL" id="TXF91419.1"/>
    </source>
</evidence>
<dbReference type="CDD" id="cd01392">
    <property type="entry name" value="HTH_LacI"/>
    <property type="match status" value="1"/>
</dbReference>
<evidence type="ECO:0000256" key="3">
    <source>
        <dbReference type="ARBA" id="ARBA00023163"/>
    </source>
</evidence>
<dbReference type="GO" id="GO:0003700">
    <property type="term" value="F:DNA-binding transcription factor activity"/>
    <property type="evidence" value="ECO:0007669"/>
    <property type="project" value="TreeGrafter"/>
</dbReference>
<gene>
    <name evidence="5" type="ORF">FUA23_01605</name>
</gene>
<dbReference type="OrthoDB" id="9768806at2"/>
<proteinExistence type="predicted"/>
<keyword evidence="6" id="KW-1185">Reference proteome</keyword>
<reference evidence="5 6" key="1">
    <citation type="submission" date="2019-08" db="EMBL/GenBank/DDBJ databases">
        <title>Lewinella sp. strain SSH13 Genome sequencing and assembly.</title>
        <authorList>
            <person name="Kim I."/>
        </authorList>
    </citation>
    <scope>NUCLEOTIDE SEQUENCE [LARGE SCALE GENOMIC DNA]</scope>
    <source>
        <strain evidence="5 6">SSH13</strain>
    </source>
</reference>
<name>A0A5C7G0Y5_9BACT</name>
<protein>
    <submittedName>
        <fullName evidence="5">LacI family transcriptional regulator</fullName>
    </submittedName>
</protein>
<evidence type="ECO:0000256" key="2">
    <source>
        <dbReference type="ARBA" id="ARBA00023125"/>
    </source>
</evidence>
<dbReference type="CDD" id="cd06267">
    <property type="entry name" value="PBP1_LacI_sugar_binding-like"/>
    <property type="match status" value="1"/>
</dbReference>
<organism evidence="5 6">
    <name type="scientific">Neolewinella aurantiaca</name>
    <dbReference type="NCBI Taxonomy" id="2602767"/>
    <lineage>
        <taxon>Bacteria</taxon>
        <taxon>Pseudomonadati</taxon>
        <taxon>Bacteroidota</taxon>
        <taxon>Saprospiria</taxon>
        <taxon>Saprospirales</taxon>
        <taxon>Lewinellaceae</taxon>
        <taxon>Neolewinella</taxon>
    </lineage>
</organism>
<evidence type="ECO:0000313" key="6">
    <source>
        <dbReference type="Proteomes" id="UP000321907"/>
    </source>
</evidence>
<dbReference type="Gene3D" id="3.40.50.2300">
    <property type="match status" value="2"/>
</dbReference>
<dbReference type="Proteomes" id="UP000321907">
    <property type="component" value="Unassembled WGS sequence"/>
</dbReference>
<dbReference type="SUPFAM" id="SSF53822">
    <property type="entry name" value="Periplasmic binding protein-like I"/>
    <property type="match status" value="1"/>
</dbReference>
<dbReference type="PANTHER" id="PTHR30146">
    <property type="entry name" value="LACI-RELATED TRANSCRIPTIONAL REPRESSOR"/>
    <property type="match status" value="1"/>
</dbReference>
<dbReference type="PROSITE" id="PS50932">
    <property type="entry name" value="HTH_LACI_2"/>
    <property type="match status" value="1"/>
</dbReference>
<feature type="domain" description="HTH lacI-type" evidence="4">
    <location>
        <begin position="8"/>
        <end position="62"/>
    </location>
</feature>
<dbReference type="Pfam" id="PF00356">
    <property type="entry name" value="LacI"/>
    <property type="match status" value="1"/>
</dbReference>
<dbReference type="Gene3D" id="1.10.260.40">
    <property type="entry name" value="lambda repressor-like DNA-binding domains"/>
    <property type="match status" value="1"/>
</dbReference>
<accession>A0A5C7G0Y5</accession>
<dbReference type="EMBL" id="VOXD01000002">
    <property type="protein sequence ID" value="TXF91419.1"/>
    <property type="molecule type" value="Genomic_DNA"/>
</dbReference>
<dbReference type="InterPro" id="IPR000843">
    <property type="entry name" value="HTH_LacI"/>
</dbReference>
<evidence type="ECO:0000256" key="1">
    <source>
        <dbReference type="ARBA" id="ARBA00023015"/>
    </source>
</evidence>
<dbReference type="SUPFAM" id="SSF47413">
    <property type="entry name" value="lambda repressor-like DNA-binding domains"/>
    <property type="match status" value="1"/>
</dbReference>
<dbReference type="InterPro" id="IPR010982">
    <property type="entry name" value="Lambda_DNA-bd_dom_sf"/>
</dbReference>
<comment type="caution">
    <text evidence="5">The sequence shown here is derived from an EMBL/GenBank/DDBJ whole genome shotgun (WGS) entry which is preliminary data.</text>
</comment>
<keyword evidence="1" id="KW-0805">Transcription regulation</keyword>
<dbReference type="AlphaFoldDB" id="A0A5C7G0Y5"/>
<dbReference type="SMART" id="SM00354">
    <property type="entry name" value="HTH_LACI"/>
    <property type="match status" value="1"/>
</dbReference>
<dbReference type="InterPro" id="IPR046335">
    <property type="entry name" value="LacI/GalR-like_sensor"/>
</dbReference>
<keyword evidence="3" id="KW-0804">Transcription</keyword>